<dbReference type="Proteomes" id="UP000245754">
    <property type="component" value="Unassembled WGS sequence"/>
</dbReference>
<comment type="caution">
    <text evidence="1">The sequence shown here is derived from an EMBL/GenBank/DDBJ whole genome shotgun (WGS) entry which is preliminary data.</text>
</comment>
<organism evidence="1 2">
    <name type="scientific">Cupriavidus plantarum</name>
    <dbReference type="NCBI Taxonomy" id="942865"/>
    <lineage>
        <taxon>Bacteria</taxon>
        <taxon>Pseudomonadati</taxon>
        <taxon>Pseudomonadota</taxon>
        <taxon>Betaproteobacteria</taxon>
        <taxon>Burkholderiales</taxon>
        <taxon>Burkholderiaceae</taxon>
        <taxon>Cupriavidus</taxon>
    </lineage>
</organism>
<dbReference type="SUPFAM" id="SSF69118">
    <property type="entry name" value="AhpD-like"/>
    <property type="match status" value="1"/>
</dbReference>
<evidence type="ECO:0000313" key="2">
    <source>
        <dbReference type="Proteomes" id="UP000245754"/>
    </source>
</evidence>
<keyword evidence="2" id="KW-1185">Reference proteome</keyword>
<dbReference type="EMBL" id="QGGT01000001">
    <property type="protein sequence ID" value="PWK37325.1"/>
    <property type="molecule type" value="Genomic_DNA"/>
</dbReference>
<protein>
    <recommendedName>
        <fullName evidence="3">Alkylhydroperoxidase family enzyme</fullName>
    </recommendedName>
</protein>
<proteinExistence type="predicted"/>
<gene>
    <name evidence="1" type="ORF">C7419_1011207</name>
</gene>
<evidence type="ECO:0008006" key="3">
    <source>
        <dbReference type="Google" id="ProtNLM"/>
    </source>
</evidence>
<evidence type="ECO:0000313" key="1">
    <source>
        <dbReference type="EMBL" id="PWK37325.1"/>
    </source>
</evidence>
<sequence length="173" mass="17983">MDSTHHARAVTEVLETQAGAGTVALLSDLADDGLLGRQTTLRITLFLAQLGLSIFSIAGLCESGRAEGLNGVEMAANRMGNSDVAKDAVCLAFVRSLLDNPDVPLRNDLQRMSDAGYRQDAILEVIAQVNLNLSLVNMVAAIEPGGVTSSIGIANTSAYPRLIAPSKPAGPPG</sequence>
<reference evidence="1 2" key="1">
    <citation type="submission" date="2018-05" db="EMBL/GenBank/DDBJ databases">
        <title>Genomic Encyclopedia of Type Strains, Phase IV (KMG-V): Genome sequencing to study the core and pangenomes of soil and plant-associated prokaryotes.</title>
        <authorList>
            <person name="Whitman W."/>
        </authorList>
    </citation>
    <scope>NUCLEOTIDE SEQUENCE [LARGE SCALE GENOMIC DNA]</scope>
    <source>
        <strain evidence="1 2">SLV-132</strain>
    </source>
</reference>
<accession>A0A316EZL8</accession>
<dbReference type="InterPro" id="IPR029032">
    <property type="entry name" value="AhpD-like"/>
</dbReference>
<name>A0A316EZL8_9BURK</name>
<dbReference type="AlphaFoldDB" id="A0A316EZL8"/>